<dbReference type="EMBL" id="CP013277">
    <property type="protein sequence ID" value="AND28319.1"/>
    <property type="molecule type" value="Genomic_DNA"/>
</dbReference>
<organism evidence="1">
    <name type="scientific">Bacillus thuringiensis subsp. israelensis</name>
    <dbReference type="NCBI Taxonomy" id="1430"/>
    <lineage>
        <taxon>Bacteria</taxon>
        <taxon>Bacillati</taxon>
        <taxon>Bacillota</taxon>
        <taxon>Bacilli</taxon>
        <taxon>Bacillales</taxon>
        <taxon>Bacillaceae</taxon>
        <taxon>Bacillus</taxon>
        <taxon>Bacillus cereus group</taxon>
    </lineage>
</organism>
<proteinExistence type="predicted"/>
<gene>
    <name evidence="1" type="ORF">ATN07_32015</name>
</gene>
<protein>
    <submittedName>
        <fullName evidence="1">Uncharacterized protein</fullName>
    </submittedName>
</protein>
<evidence type="ECO:0000313" key="1">
    <source>
        <dbReference type="EMBL" id="AND28319.1"/>
    </source>
</evidence>
<sequence length="113" mass="13181">MRMSKVVESKRVSIMEAMDMASKNNMWRGDLLMINDGEVVDQTLVVIHALPYGEETKYVVTMQRDLKELFAVNNRDMEVKQPLDQVIYTIEQFTEQFTGNESDDFELQELIVE</sequence>
<reference evidence="1" key="1">
    <citation type="journal article" date="2017" name="Res. Microbiol.">
        <title>Comparative genomics of extrachromosomal elements in Bacillus thuringiensis subsp. israelensis.</title>
        <authorList>
            <person name="Bolotin A."/>
            <person name="Gillis A."/>
            <person name="Sanchis V."/>
            <person name="Nielsen-LeRoux C."/>
            <person name="Mahillon J."/>
            <person name="Lereclus D."/>
            <person name="Sorokin A."/>
        </authorList>
    </citation>
    <scope>NUCLEOTIDE SEQUENCE</scope>
    <source>
        <strain evidence="1">AM65-52</strain>
        <plasmid evidence="1">pAM65-52-2-350K</plasmid>
    </source>
</reference>
<geneLocation type="plasmid" evidence="1">
    <name>pAM65-52-2-350K</name>
</geneLocation>
<keyword evidence="1" id="KW-0614">Plasmid</keyword>
<name>A0A160LJH5_BACTI</name>
<accession>A0A160LJH5</accession>
<dbReference type="AlphaFoldDB" id="A0A160LJH5"/>